<dbReference type="Gene3D" id="3.20.20.70">
    <property type="entry name" value="Aldolase class I"/>
    <property type="match status" value="1"/>
</dbReference>
<evidence type="ECO:0000313" key="2">
    <source>
        <dbReference type="EMBL" id="TDQ32578.1"/>
    </source>
</evidence>
<dbReference type="RefSeq" id="WP_133642627.1">
    <property type="nucleotide sequence ID" value="NZ_SNYI01000001.1"/>
</dbReference>
<name>A0A4R6TUG8_9FLAO</name>
<dbReference type="PANTHER" id="PTHR35882:SF2">
    <property type="entry name" value="PELA"/>
    <property type="match status" value="1"/>
</dbReference>
<comment type="caution">
    <text evidence="2">The sequence shown here is derived from an EMBL/GenBank/DDBJ whole genome shotgun (WGS) entry which is preliminary data.</text>
</comment>
<dbReference type="Proteomes" id="UP000295468">
    <property type="component" value="Unassembled WGS sequence"/>
</dbReference>
<dbReference type="OrthoDB" id="10730at2"/>
<dbReference type="SUPFAM" id="SSF51445">
    <property type="entry name" value="(Trans)glycosidases"/>
    <property type="match status" value="1"/>
</dbReference>
<sequence>MRLIKILYLCTTSVALTQQDDPQVSPREELYVCYGKIPVEQISGYKLVVVEAAHYSGTEVKALKQQNEKVIAYISLTEVNRHAPFFNEMTPYLLGKNPNWNSYYLDIASSGVRHAIISLALTYKAKEFDGLLLDTLDNAGPWGPLNHLEEALHSLVRELAEQWSSPYLIQNGGLFQKTLPTEGILLESVVSSYDFKTKIYTIRPAAEQEKLLNSLEKIEKDVFLLEYADTQLKRSEISETLKKRKIPYSIANIELQGVPVFKENPKQ</sequence>
<feature type="domain" description="Glycoside-hydrolase family GH114 TIM-barrel" evidence="1">
    <location>
        <begin position="44"/>
        <end position="165"/>
    </location>
</feature>
<organism evidence="2 3">
    <name type="scientific">Zeaxanthinibacter enoshimensis</name>
    <dbReference type="NCBI Taxonomy" id="392009"/>
    <lineage>
        <taxon>Bacteria</taxon>
        <taxon>Pseudomonadati</taxon>
        <taxon>Bacteroidota</taxon>
        <taxon>Flavobacteriia</taxon>
        <taxon>Flavobacteriales</taxon>
        <taxon>Flavobacteriaceae</taxon>
        <taxon>Zeaxanthinibacter</taxon>
    </lineage>
</organism>
<accession>A0A4R6TUG8</accession>
<dbReference type="InterPro" id="IPR017853">
    <property type="entry name" value="GH"/>
</dbReference>
<dbReference type="InterPro" id="IPR013785">
    <property type="entry name" value="Aldolase_TIM"/>
</dbReference>
<dbReference type="InterPro" id="IPR004352">
    <property type="entry name" value="GH114_TIM-barrel"/>
</dbReference>
<evidence type="ECO:0000259" key="1">
    <source>
        <dbReference type="Pfam" id="PF03537"/>
    </source>
</evidence>
<keyword evidence="3" id="KW-1185">Reference proteome</keyword>
<dbReference type="Pfam" id="PF03537">
    <property type="entry name" value="Glyco_hydro_114"/>
    <property type="match status" value="1"/>
</dbReference>
<gene>
    <name evidence="2" type="ORF">CLV82_0411</name>
</gene>
<proteinExistence type="predicted"/>
<dbReference type="EMBL" id="SNYI01000001">
    <property type="protein sequence ID" value="TDQ32578.1"/>
    <property type="molecule type" value="Genomic_DNA"/>
</dbReference>
<dbReference type="AlphaFoldDB" id="A0A4R6TUG8"/>
<evidence type="ECO:0000313" key="3">
    <source>
        <dbReference type="Proteomes" id="UP000295468"/>
    </source>
</evidence>
<dbReference type="PANTHER" id="PTHR35882">
    <property type="entry name" value="PELA"/>
    <property type="match status" value="1"/>
</dbReference>
<protein>
    <submittedName>
        <fullName evidence="2">Endo-alpha-1,4-polygalactosaminidase (GH114 family)</fullName>
    </submittedName>
</protein>
<reference evidence="2 3" key="1">
    <citation type="submission" date="2019-03" db="EMBL/GenBank/DDBJ databases">
        <title>Genomic Encyclopedia of Archaeal and Bacterial Type Strains, Phase II (KMG-II): from individual species to whole genera.</title>
        <authorList>
            <person name="Goeker M."/>
        </authorList>
    </citation>
    <scope>NUCLEOTIDE SEQUENCE [LARGE SCALE GENOMIC DNA]</scope>
    <source>
        <strain evidence="2 3">DSM 18435</strain>
    </source>
</reference>